<gene>
    <name evidence="2" type="ORF">HNR71_005334</name>
    <name evidence="3" type="ORF">HPO96_09470</name>
</gene>
<reference evidence="3 4" key="1">
    <citation type="submission" date="2020-05" db="EMBL/GenBank/DDBJ databases">
        <title>Genome sequence of Kribbella sandramycini ATCC 39419.</title>
        <authorList>
            <person name="Maclea K.S."/>
            <person name="Fair J.L."/>
        </authorList>
    </citation>
    <scope>NUCLEOTIDE SEQUENCE [LARGE SCALE GENOMIC DNA]</scope>
    <source>
        <strain evidence="3 4">ATCC 39419</strain>
    </source>
</reference>
<evidence type="ECO:0000313" key="2">
    <source>
        <dbReference type="EMBL" id="MBB6569697.1"/>
    </source>
</evidence>
<evidence type="ECO:0000256" key="1">
    <source>
        <dbReference type="SAM" id="SignalP"/>
    </source>
</evidence>
<accession>A0A7Y4NY15</accession>
<feature type="chain" id="PRO_5036217917" evidence="1">
    <location>
        <begin position="36"/>
        <end position="150"/>
    </location>
</feature>
<reference evidence="2 5" key="2">
    <citation type="submission" date="2020-08" db="EMBL/GenBank/DDBJ databases">
        <title>Sequencing the genomes of 1000 actinobacteria strains.</title>
        <authorList>
            <person name="Klenk H.-P."/>
        </authorList>
    </citation>
    <scope>NUCLEOTIDE SEQUENCE [LARGE SCALE GENOMIC DNA]</scope>
    <source>
        <strain evidence="2 5">DSM 15626</strain>
    </source>
</reference>
<dbReference type="Proteomes" id="UP000553957">
    <property type="component" value="Unassembled WGS sequence"/>
</dbReference>
<organism evidence="3 4">
    <name type="scientific">Kribbella sandramycini</name>
    <dbReference type="NCBI Taxonomy" id="60450"/>
    <lineage>
        <taxon>Bacteria</taxon>
        <taxon>Bacillati</taxon>
        <taxon>Actinomycetota</taxon>
        <taxon>Actinomycetes</taxon>
        <taxon>Propionibacteriales</taxon>
        <taxon>Kribbellaceae</taxon>
        <taxon>Kribbella</taxon>
    </lineage>
</organism>
<sequence>MKVQLGNGKRRWRGGVLAIACGMGLVVATAGTAAAAEQSWLWELSGGNNIGVGSYTDANDVMHVNDQEADNRSLVLDVWKVGAFDGVHYRCWDSTGASSPGVRCEDAFRGSGWGVNAQLRGRLCRGEAGGPGGGTLTSCQPERQWKTFYR</sequence>
<dbReference type="EMBL" id="JACHKF010000001">
    <property type="protein sequence ID" value="MBB6569697.1"/>
    <property type="molecule type" value="Genomic_DNA"/>
</dbReference>
<evidence type="ECO:0000313" key="3">
    <source>
        <dbReference type="EMBL" id="NOL40472.1"/>
    </source>
</evidence>
<dbReference type="RefSeq" id="WP_171672974.1">
    <property type="nucleotide sequence ID" value="NZ_BAAAGT010000002.1"/>
</dbReference>
<name>A0A7Y4NY15_9ACTN</name>
<proteinExistence type="predicted"/>
<comment type="caution">
    <text evidence="3">The sequence shown here is derived from an EMBL/GenBank/DDBJ whole genome shotgun (WGS) entry which is preliminary data.</text>
</comment>
<evidence type="ECO:0000313" key="4">
    <source>
        <dbReference type="Proteomes" id="UP000534306"/>
    </source>
</evidence>
<protein>
    <submittedName>
        <fullName evidence="3">Uncharacterized protein</fullName>
    </submittedName>
</protein>
<feature type="signal peptide" evidence="1">
    <location>
        <begin position="1"/>
        <end position="35"/>
    </location>
</feature>
<evidence type="ECO:0000313" key="5">
    <source>
        <dbReference type="Proteomes" id="UP000553957"/>
    </source>
</evidence>
<dbReference type="AlphaFoldDB" id="A0A7Y4NY15"/>
<keyword evidence="1" id="KW-0732">Signal</keyword>
<dbReference type="Proteomes" id="UP000534306">
    <property type="component" value="Unassembled WGS sequence"/>
</dbReference>
<dbReference type="EMBL" id="JABJRC010000002">
    <property type="protein sequence ID" value="NOL40472.1"/>
    <property type="molecule type" value="Genomic_DNA"/>
</dbReference>
<keyword evidence="4" id="KW-1185">Reference proteome</keyword>